<dbReference type="RefSeq" id="WP_373953761.1">
    <property type="nucleotide sequence ID" value="NZ_JBHDLN010000008.1"/>
</dbReference>
<protein>
    <submittedName>
        <fullName evidence="2">Transposase</fullName>
    </submittedName>
</protein>
<feature type="domain" description="Transposase IS204/IS1001/IS1096/IS1165 DDE" evidence="1">
    <location>
        <begin position="2"/>
        <end position="34"/>
    </location>
</feature>
<keyword evidence="3" id="KW-1185">Reference proteome</keyword>
<sequence>MFNKKSSTIGLLEGINGLVQTAKRRARGYRKENLIAMVYMTANKLRLPELAARRA</sequence>
<accession>A0ABV4V1Q6</accession>
<dbReference type="EMBL" id="JBHDLN010000008">
    <property type="protein sequence ID" value="MFB0843997.1"/>
    <property type="molecule type" value="Genomic_DNA"/>
</dbReference>
<evidence type="ECO:0000313" key="2">
    <source>
        <dbReference type="EMBL" id="MFB0843997.1"/>
    </source>
</evidence>
<comment type="caution">
    <text evidence="2">The sequence shown here is derived from an EMBL/GenBank/DDBJ whole genome shotgun (WGS) entry which is preliminary data.</text>
</comment>
<dbReference type="Pfam" id="PF01610">
    <property type="entry name" value="DDE_Tnp_ISL3"/>
    <property type="match status" value="1"/>
</dbReference>
<name>A0ABV4V1Q6_9BACL</name>
<reference evidence="2 3" key="1">
    <citation type="submission" date="2024-09" db="EMBL/GenBank/DDBJ databases">
        <authorList>
            <person name="Makale K.P.P."/>
            <person name="Makhzoum A."/>
            <person name="Rantong G."/>
            <person name="Rahube T.O."/>
        </authorList>
    </citation>
    <scope>NUCLEOTIDE SEQUENCE [LARGE SCALE GENOMIC DNA]</scope>
    <source>
        <strain evidence="2 3">KM_D13</strain>
    </source>
</reference>
<proteinExistence type="predicted"/>
<evidence type="ECO:0000313" key="3">
    <source>
        <dbReference type="Proteomes" id="UP001575622"/>
    </source>
</evidence>
<dbReference type="Proteomes" id="UP001575622">
    <property type="component" value="Unassembled WGS sequence"/>
</dbReference>
<dbReference type="InterPro" id="IPR002560">
    <property type="entry name" value="Transposase_DDE"/>
</dbReference>
<organism evidence="2 3">
    <name type="scientific">Paenibacillus oleatilyticus</name>
    <dbReference type="NCBI Taxonomy" id="2594886"/>
    <lineage>
        <taxon>Bacteria</taxon>
        <taxon>Bacillati</taxon>
        <taxon>Bacillota</taxon>
        <taxon>Bacilli</taxon>
        <taxon>Bacillales</taxon>
        <taxon>Paenibacillaceae</taxon>
        <taxon>Paenibacillus</taxon>
    </lineage>
</organism>
<evidence type="ECO:0000259" key="1">
    <source>
        <dbReference type="Pfam" id="PF01610"/>
    </source>
</evidence>
<gene>
    <name evidence="2" type="ORF">ACEU3E_17575</name>
</gene>